<feature type="compositionally biased region" description="Basic and acidic residues" evidence="1">
    <location>
        <begin position="1"/>
        <end position="10"/>
    </location>
</feature>
<feature type="compositionally biased region" description="Low complexity" evidence="1">
    <location>
        <begin position="19"/>
        <end position="30"/>
    </location>
</feature>
<name>A0A5E4AYB0_MARMO</name>
<reference evidence="3 4" key="1">
    <citation type="submission" date="2019-04" db="EMBL/GenBank/DDBJ databases">
        <authorList>
            <person name="Alioto T."/>
            <person name="Alioto T."/>
        </authorList>
    </citation>
    <scope>NUCLEOTIDE SEQUENCE [LARGE SCALE GENOMIC DNA]</scope>
</reference>
<keyword evidence="4" id="KW-1185">Reference proteome</keyword>
<evidence type="ECO:0000313" key="3">
    <source>
        <dbReference type="EMBL" id="VTJ62473.1"/>
    </source>
</evidence>
<proteinExistence type="predicted"/>
<dbReference type="EMBL" id="WJEC01000295">
    <property type="protein sequence ID" value="KAF7484112.1"/>
    <property type="molecule type" value="Genomic_DNA"/>
</dbReference>
<evidence type="ECO:0000313" key="2">
    <source>
        <dbReference type="EMBL" id="KAF7484112.1"/>
    </source>
</evidence>
<reference evidence="2" key="2">
    <citation type="submission" date="2020-08" db="EMBL/GenBank/DDBJ databases">
        <authorList>
            <person name="Shumante A."/>
            <person name="Zimin A.V."/>
            <person name="Puiu D."/>
            <person name="Salzberg S.L."/>
        </authorList>
    </citation>
    <scope>NUCLEOTIDE SEQUENCE</scope>
    <source>
        <strain evidence="2">WC2-LM</strain>
        <tissue evidence="2">Liver</tissue>
    </source>
</reference>
<accession>A0A5E4AYB0</accession>
<feature type="region of interest" description="Disordered" evidence="1">
    <location>
        <begin position="1"/>
        <end position="69"/>
    </location>
</feature>
<dbReference type="AlphaFoldDB" id="A0A5E4AYB0"/>
<evidence type="ECO:0000313" key="4">
    <source>
        <dbReference type="Proteomes" id="UP000335636"/>
    </source>
</evidence>
<gene>
    <name evidence="2" type="ORF">GHT09_004486</name>
    <name evidence="3" type="ORF">MONAX_5E004948</name>
</gene>
<organism evidence="3 4">
    <name type="scientific">Marmota monax</name>
    <name type="common">Woodchuck</name>
    <dbReference type="NCBI Taxonomy" id="9995"/>
    <lineage>
        <taxon>Eukaryota</taxon>
        <taxon>Metazoa</taxon>
        <taxon>Chordata</taxon>
        <taxon>Craniata</taxon>
        <taxon>Vertebrata</taxon>
        <taxon>Euteleostomi</taxon>
        <taxon>Mammalia</taxon>
        <taxon>Eutheria</taxon>
        <taxon>Euarchontoglires</taxon>
        <taxon>Glires</taxon>
        <taxon>Rodentia</taxon>
        <taxon>Sciuromorpha</taxon>
        <taxon>Sciuridae</taxon>
        <taxon>Xerinae</taxon>
        <taxon>Marmotini</taxon>
        <taxon>Marmota</taxon>
    </lineage>
</organism>
<dbReference type="Proteomes" id="UP000662637">
    <property type="component" value="Unassembled WGS sequence"/>
</dbReference>
<evidence type="ECO:0000256" key="1">
    <source>
        <dbReference type="SAM" id="MobiDB-lite"/>
    </source>
</evidence>
<dbReference type="EMBL" id="CABDUW010000201">
    <property type="protein sequence ID" value="VTJ62473.1"/>
    <property type="molecule type" value="Genomic_DNA"/>
</dbReference>
<dbReference type="Proteomes" id="UP000335636">
    <property type="component" value="Unassembled WGS sequence"/>
</dbReference>
<protein>
    <submittedName>
        <fullName evidence="3">Uncharacterized protein</fullName>
    </submittedName>
</protein>
<sequence>MAGPHRDRPPHLTGGRAAGSGPPSALAGWAEGAVAIGETGPRGPGAWLGQPSLPRPSLGDRAPCVPGTRGLHVRAAVPKRGLAARKAGPGPVGPDPGCTAPSALVPPEHRPQSRMSPELGGAGTGGLPHPPGCILARDQLLAVGGRAGGVGFLPTPPCILFSSLSLNRGQTDLGLEVPCWPFPSDT</sequence>
<feature type="region of interest" description="Disordered" evidence="1">
    <location>
        <begin position="84"/>
        <end position="126"/>
    </location>
</feature>